<evidence type="ECO:0000256" key="2">
    <source>
        <dbReference type="ARBA" id="ARBA00023125"/>
    </source>
</evidence>
<dbReference type="InterPro" id="IPR052183">
    <property type="entry name" value="IS_Transposase"/>
</dbReference>
<evidence type="ECO:0000256" key="1">
    <source>
        <dbReference type="ARBA" id="ARBA00022578"/>
    </source>
</evidence>
<reference evidence="6" key="1">
    <citation type="submission" date="2017-12" db="EMBL/GenBank/DDBJ databases">
        <authorList>
            <person name="Martens C."/>
            <person name="Dahlstrom E."/>
            <person name="Barbian K."/>
            <person name="Sykora L."/>
            <person name="Ricklefs S."/>
            <person name="Bruno D."/>
            <person name="Anzick I."/>
            <person name="Myles I."/>
            <person name="Datta S.K."/>
        </authorList>
    </citation>
    <scope>NUCLEOTIDE SEQUENCE</scope>
    <source>
        <strain evidence="6">AD2</strain>
        <plasmid evidence="6">p1-AD2</plasmid>
    </source>
</reference>
<keyword evidence="2" id="KW-0238">DNA-binding</keyword>
<dbReference type="InterPro" id="IPR032874">
    <property type="entry name" value="DDE_dom"/>
</dbReference>
<proteinExistence type="predicted"/>
<dbReference type="GO" id="GO:0032196">
    <property type="term" value="P:transposition"/>
    <property type="evidence" value="ECO:0007669"/>
    <property type="project" value="UniProtKB-KW"/>
</dbReference>
<dbReference type="GO" id="GO:0003677">
    <property type="term" value="F:DNA binding"/>
    <property type="evidence" value="ECO:0007669"/>
    <property type="project" value="UniProtKB-KW"/>
</dbReference>
<keyword evidence="3" id="KW-0233">DNA recombination</keyword>
<dbReference type="GO" id="GO:0006310">
    <property type="term" value="P:DNA recombination"/>
    <property type="evidence" value="ECO:0007669"/>
    <property type="project" value="UniProtKB-KW"/>
</dbReference>
<dbReference type="PANTHER" id="PTHR35528">
    <property type="entry name" value="BLL1675 PROTEIN"/>
    <property type="match status" value="1"/>
</dbReference>
<dbReference type="PANTHER" id="PTHR35528:SF3">
    <property type="entry name" value="BLL1675 PROTEIN"/>
    <property type="match status" value="1"/>
</dbReference>
<protein>
    <submittedName>
        <fullName evidence="6">Transposase</fullName>
    </submittedName>
</protein>
<evidence type="ECO:0000256" key="3">
    <source>
        <dbReference type="ARBA" id="ARBA00023172"/>
    </source>
</evidence>
<feature type="region of interest" description="Disordered" evidence="4">
    <location>
        <begin position="187"/>
        <end position="206"/>
    </location>
</feature>
<keyword evidence="1" id="KW-0815">Transposition</keyword>
<feature type="region of interest" description="Disordered" evidence="4">
    <location>
        <begin position="141"/>
        <end position="177"/>
    </location>
</feature>
<dbReference type="Pfam" id="PF13610">
    <property type="entry name" value="DDE_Tnp_IS240"/>
    <property type="match status" value="1"/>
</dbReference>
<evidence type="ECO:0000259" key="5">
    <source>
        <dbReference type="Pfam" id="PF13610"/>
    </source>
</evidence>
<geneLocation type="plasmid" evidence="6">
    <name>p1-AD2</name>
</geneLocation>
<dbReference type="AlphaFoldDB" id="A0A4Y1MR91"/>
<evidence type="ECO:0000256" key="4">
    <source>
        <dbReference type="SAM" id="MobiDB-lite"/>
    </source>
</evidence>
<gene>
    <name evidence="6" type="ORF">RADP37_03952g</name>
</gene>
<dbReference type="InterPro" id="IPR047930">
    <property type="entry name" value="Transpos_IS6"/>
</dbReference>
<sequence length="225" mass="25455">MTSDRATYPGYRFPAEIISHAVWLHHVFSLSLRDVELILAKRGITVTHESIRNWCRKFGSQFAAKLWRRQPKPGDTWHLDEVFLRINGVLHYLWRAVDQHGVVLDILVQDQRNGSAAKRFFKRLLAGLKYKPRRLVTDGLKSYGVRSARTPTRGPASQQPTPEQSGRELASAHPATRAADAAVQVGRAGSAVPSAHSMIHGHFRPRRHLMTAGEHRRARTKALRI</sequence>
<feature type="compositionally biased region" description="Polar residues" evidence="4">
    <location>
        <begin position="155"/>
        <end position="164"/>
    </location>
</feature>
<organism evidence="6">
    <name type="scientific">Roseomonas mucosa</name>
    <dbReference type="NCBI Taxonomy" id="207340"/>
    <lineage>
        <taxon>Bacteria</taxon>
        <taxon>Pseudomonadati</taxon>
        <taxon>Pseudomonadota</taxon>
        <taxon>Alphaproteobacteria</taxon>
        <taxon>Acetobacterales</taxon>
        <taxon>Roseomonadaceae</taxon>
        <taxon>Roseomonas</taxon>
    </lineage>
</organism>
<dbReference type="NCBIfam" id="NF033587">
    <property type="entry name" value="transpos_IS6"/>
    <property type="match status" value="1"/>
</dbReference>
<feature type="domain" description="DDE" evidence="5">
    <location>
        <begin position="75"/>
        <end position="143"/>
    </location>
</feature>
<dbReference type="EMBL" id="CP025188">
    <property type="protein sequence ID" value="AWV20477.1"/>
    <property type="molecule type" value="Genomic_DNA"/>
</dbReference>
<accession>A0A4Y1MR91</accession>
<name>A0A4Y1MR91_9PROT</name>
<keyword evidence="6" id="KW-0614">Plasmid</keyword>
<evidence type="ECO:0000313" key="6">
    <source>
        <dbReference type="EMBL" id="AWV20477.1"/>
    </source>
</evidence>